<reference evidence="1 2" key="1">
    <citation type="submission" date="2019-02" db="EMBL/GenBank/DDBJ databases">
        <title>Draft genome sequence of Arthrospira platensis NIES-3804.</title>
        <authorList>
            <person name="Yamaguchi H."/>
            <person name="Suzuki S."/>
            <person name="Kawachi M."/>
        </authorList>
    </citation>
    <scope>NUCLEOTIDE SEQUENCE [LARGE SCALE GENOMIC DNA]</scope>
    <source>
        <strain evidence="1 2">NIES-3804</strain>
    </source>
</reference>
<evidence type="ECO:0000313" key="1">
    <source>
        <dbReference type="EMBL" id="GCL50793.1"/>
    </source>
</evidence>
<protein>
    <submittedName>
        <fullName evidence="1">Uncharacterized protein</fullName>
    </submittedName>
</protein>
<organism evidence="1 2">
    <name type="scientific">Microcystis aeruginosa NIES-3804</name>
    <dbReference type="NCBI Taxonomy" id="2517783"/>
    <lineage>
        <taxon>Bacteria</taxon>
        <taxon>Bacillati</taxon>
        <taxon>Cyanobacteriota</taxon>
        <taxon>Cyanophyceae</taxon>
        <taxon>Oscillatoriophycideae</taxon>
        <taxon>Chroococcales</taxon>
        <taxon>Microcystaceae</taxon>
        <taxon>Microcystis</taxon>
    </lineage>
</organism>
<proteinExistence type="predicted"/>
<dbReference type="Proteomes" id="UP000435041">
    <property type="component" value="Unassembled WGS sequence"/>
</dbReference>
<accession>A0A6H9FZZ3</accession>
<dbReference type="AlphaFoldDB" id="A0A6H9FZZ3"/>
<comment type="caution">
    <text evidence="1">The sequence shown here is derived from an EMBL/GenBank/DDBJ whole genome shotgun (WGS) entry which is preliminary data.</text>
</comment>
<dbReference type="EMBL" id="BJCI01000038">
    <property type="protein sequence ID" value="GCL50793.1"/>
    <property type="molecule type" value="Genomic_DNA"/>
</dbReference>
<name>A0A6H9FZZ3_MICAE</name>
<evidence type="ECO:0000313" key="2">
    <source>
        <dbReference type="Proteomes" id="UP000435041"/>
    </source>
</evidence>
<gene>
    <name evidence="1" type="ORF">NIES3804_23640</name>
</gene>
<sequence>MAHLKTKATTGKLPEREQWKWRLIRGLYEKEFERKQIIKLFEIIDNMMTLSPELQSSLENKIKQFEQEITMSLISNMEL</sequence>